<dbReference type="GeneID" id="68693656"/>
<dbReference type="Pfam" id="PF02839">
    <property type="entry name" value="CBM_5_12"/>
    <property type="match status" value="1"/>
</dbReference>
<dbReference type="OMA" id="WMGNFTA"/>
<dbReference type="PROSITE" id="PS50093">
    <property type="entry name" value="PKD"/>
    <property type="match status" value="1"/>
</dbReference>
<dbReference type="SMART" id="SM00089">
    <property type="entry name" value="PKD"/>
    <property type="match status" value="1"/>
</dbReference>
<dbReference type="Pfam" id="PF00704">
    <property type="entry name" value="Glyco_hydro_18"/>
    <property type="match status" value="1"/>
</dbReference>
<dbReference type="InterPro" id="IPR036573">
    <property type="entry name" value="CBM_sf_5/12"/>
</dbReference>
<gene>
    <name evidence="9" type="ORF">HNR49_001767</name>
</gene>
<keyword evidence="3" id="KW-0624">Polysaccharide degradation</keyword>
<dbReference type="GO" id="GO:0006032">
    <property type="term" value="P:chitin catabolic process"/>
    <property type="evidence" value="ECO:0007669"/>
    <property type="project" value="UniProtKB-KW"/>
</dbReference>
<evidence type="ECO:0000313" key="10">
    <source>
        <dbReference type="Proteomes" id="UP000642919"/>
    </source>
</evidence>
<dbReference type="PANTHER" id="PTHR11177:SF317">
    <property type="entry name" value="CHITINASE 12-RELATED"/>
    <property type="match status" value="1"/>
</dbReference>
<dbReference type="GO" id="GO:0005975">
    <property type="term" value="P:carbohydrate metabolic process"/>
    <property type="evidence" value="ECO:0007669"/>
    <property type="project" value="InterPro"/>
</dbReference>
<dbReference type="InterPro" id="IPR003610">
    <property type="entry name" value="CBM5/12"/>
</dbReference>
<dbReference type="SMR" id="A0A841HC46"/>
<name>A0A841HC46_HALSI</name>
<dbReference type="AlphaFoldDB" id="A0A841HC46"/>
<dbReference type="Gene3D" id="2.10.10.20">
    <property type="entry name" value="Carbohydrate-binding module superfamily 5/12"/>
    <property type="match status" value="1"/>
</dbReference>
<dbReference type="InterPro" id="IPR017853">
    <property type="entry name" value="GH"/>
</dbReference>
<dbReference type="CDD" id="cd12215">
    <property type="entry name" value="ChiC_BD"/>
    <property type="match status" value="1"/>
</dbReference>
<keyword evidence="5 9" id="KW-0326">Glycosidase</keyword>
<dbReference type="GO" id="GO:0030246">
    <property type="term" value="F:carbohydrate binding"/>
    <property type="evidence" value="ECO:0007669"/>
    <property type="project" value="InterPro"/>
</dbReference>
<evidence type="ECO:0000313" key="9">
    <source>
        <dbReference type="EMBL" id="MBB6090387.1"/>
    </source>
</evidence>
<dbReference type="GO" id="GO:0008843">
    <property type="term" value="F:endochitinase activity"/>
    <property type="evidence" value="ECO:0007669"/>
    <property type="project" value="UniProtKB-EC"/>
</dbReference>
<dbReference type="InterPro" id="IPR006311">
    <property type="entry name" value="TAT_signal"/>
</dbReference>
<dbReference type="InterPro" id="IPR050314">
    <property type="entry name" value="Glycosyl_Hydrlase_18"/>
</dbReference>
<keyword evidence="4" id="KW-0119">Carbohydrate metabolism</keyword>
<evidence type="ECO:0000256" key="4">
    <source>
        <dbReference type="ARBA" id="ARBA00023277"/>
    </source>
</evidence>
<dbReference type="InterPro" id="IPR011583">
    <property type="entry name" value="Chitinase_II/V-like_cat"/>
</dbReference>
<dbReference type="PROSITE" id="PS01095">
    <property type="entry name" value="GH18_1"/>
    <property type="match status" value="1"/>
</dbReference>
<dbReference type="SMART" id="SM00636">
    <property type="entry name" value="Glyco_18"/>
    <property type="match status" value="1"/>
</dbReference>
<keyword evidence="3" id="KW-0146">Chitin degradation</keyword>
<feature type="domain" description="GH18" evidence="8">
    <location>
        <begin position="176"/>
        <end position="546"/>
    </location>
</feature>
<proteinExistence type="inferred from homology"/>
<evidence type="ECO:0000259" key="8">
    <source>
        <dbReference type="PROSITE" id="PS51910"/>
    </source>
</evidence>
<dbReference type="Proteomes" id="UP000642919">
    <property type="component" value="Unassembled WGS sequence"/>
</dbReference>
<dbReference type="PROSITE" id="PS51318">
    <property type="entry name" value="TAT"/>
    <property type="match status" value="1"/>
</dbReference>
<dbReference type="EMBL" id="JACHGX010000005">
    <property type="protein sequence ID" value="MBB6090387.1"/>
    <property type="molecule type" value="Genomic_DNA"/>
</dbReference>
<evidence type="ECO:0000256" key="3">
    <source>
        <dbReference type="ARBA" id="ARBA00023024"/>
    </source>
</evidence>
<dbReference type="SUPFAM" id="SSF51445">
    <property type="entry name" value="(Trans)glycosidases"/>
    <property type="match status" value="1"/>
</dbReference>
<dbReference type="InterPro" id="IPR029070">
    <property type="entry name" value="Chitinase_insertion_sf"/>
</dbReference>
<dbReference type="GO" id="GO:0005576">
    <property type="term" value="C:extracellular region"/>
    <property type="evidence" value="ECO:0007669"/>
    <property type="project" value="InterPro"/>
</dbReference>
<comment type="caution">
    <text evidence="9">The sequence shown here is derived from an EMBL/GenBank/DDBJ whole genome shotgun (WGS) entry which is preliminary data.</text>
</comment>
<dbReference type="InterPro" id="IPR022409">
    <property type="entry name" value="PKD/Chitinase_dom"/>
</dbReference>
<dbReference type="SMART" id="SM00495">
    <property type="entry name" value="ChtBD3"/>
    <property type="match status" value="1"/>
</dbReference>
<dbReference type="RefSeq" id="WP_010902570.1">
    <property type="nucleotide sequence ID" value="NZ_JACHGX010000005.1"/>
</dbReference>
<dbReference type="InterPro" id="IPR001579">
    <property type="entry name" value="Glyco_hydro_18_chit_AS"/>
</dbReference>
<dbReference type="Gene3D" id="3.10.50.10">
    <property type="match status" value="1"/>
</dbReference>
<dbReference type="InterPro" id="IPR013783">
    <property type="entry name" value="Ig-like_fold"/>
</dbReference>
<dbReference type="SUPFAM" id="SSF54556">
    <property type="entry name" value="Chitinase insertion domain"/>
    <property type="match status" value="1"/>
</dbReference>
<dbReference type="EC" id="3.2.1.14" evidence="9"/>
<feature type="region of interest" description="Disordered" evidence="6">
    <location>
        <begin position="64"/>
        <end position="97"/>
    </location>
</feature>
<evidence type="ECO:0000259" key="7">
    <source>
        <dbReference type="PROSITE" id="PS50093"/>
    </source>
</evidence>
<protein>
    <submittedName>
        <fullName evidence="9">Chitinase</fullName>
        <ecNumber evidence="9">3.2.1.14</ecNumber>
    </submittedName>
</protein>
<evidence type="ECO:0000256" key="1">
    <source>
        <dbReference type="ARBA" id="ARBA00009121"/>
    </source>
</evidence>
<evidence type="ECO:0000256" key="5">
    <source>
        <dbReference type="ARBA" id="ARBA00023295"/>
    </source>
</evidence>
<dbReference type="CDD" id="cd00146">
    <property type="entry name" value="PKD"/>
    <property type="match status" value="1"/>
</dbReference>
<evidence type="ECO:0000256" key="2">
    <source>
        <dbReference type="ARBA" id="ARBA00022801"/>
    </source>
</evidence>
<dbReference type="InterPro" id="IPR001223">
    <property type="entry name" value="Glyco_hydro18_cat"/>
</dbReference>
<dbReference type="GO" id="GO:0008061">
    <property type="term" value="F:chitin binding"/>
    <property type="evidence" value="ECO:0007669"/>
    <property type="project" value="InterPro"/>
</dbReference>
<dbReference type="SUPFAM" id="SSF49299">
    <property type="entry name" value="PKD domain"/>
    <property type="match status" value="1"/>
</dbReference>
<dbReference type="Gene3D" id="2.60.40.10">
    <property type="entry name" value="Immunoglobulins"/>
    <property type="match status" value="1"/>
</dbReference>
<dbReference type="PANTHER" id="PTHR11177">
    <property type="entry name" value="CHITINASE"/>
    <property type="match status" value="1"/>
</dbReference>
<reference evidence="9" key="1">
    <citation type="submission" date="2020-08" db="EMBL/GenBank/DDBJ databases">
        <title>Genomic Encyclopedia of Type Strains, Phase IV (KMG-IV): sequencing the most valuable type-strain genomes for metagenomic binning, comparative biology and taxonomic classification.</title>
        <authorList>
            <person name="Goeker M."/>
        </authorList>
    </citation>
    <scope>NUCLEOTIDE SEQUENCE</scope>
    <source>
        <strain evidence="9">DSM 669</strain>
    </source>
</reference>
<accession>A0A841HC46</accession>
<comment type="similarity">
    <text evidence="1">Belongs to the glycosyl hydrolase 18 family. Chitinase class II subfamily.</text>
</comment>
<sequence length="546" mass="60220">MPHDRRSYLRTSSAVIASLLAASTPTSAADTPPEWDPDTVYTDGDQATFDGYVWEAKWWTKGDKPGADEWGPWNQLRPVDDSPTDPGGPTASFTTSESVIEPETTVTVDASNTVGDVDNYEWAFGDGTTASGVTASHTYDAAGEYTIELTVTTGDGTTDTTSATLLVADGGAPADGRVVGYYMQWAQWDRDYFPGDIPLDKVTHVNYAFLTVREDGAVDYIQENAAMRVLEPKSWHDHTGFDDLVDDPETSFLFSIGGWNDSTYFSNAAQSQASRERFADTAIEIMRTHNFDGLDIDWEYPGGGGNSGNVVRDGDKQRYTELLQTVREKLDVAEDEDGKRYQLTTALSADPEKNTGLDHAANAEALDFLNVMTYDYHGAFNDYTNHQAPLYGTEADPSPNADEFYVDASMSFWLDTAFDPAQLSLGLPFYGRSFGNVASSDNNGLYQPFDGTPDGTWGQDNGIKEYWDITQNLAPSSDYETFWDDTAKVPWLYSPSKNVLVSYDSPRSVEAKTAYAAQHDIGGMMFWTFSGDKNEVLLDTVRDAWQ</sequence>
<dbReference type="Pfam" id="PF18911">
    <property type="entry name" value="PKD_4"/>
    <property type="match status" value="1"/>
</dbReference>
<dbReference type="Gene3D" id="3.20.20.80">
    <property type="entry name" value="Glycosidases"/>
    <property type="match status" value="1"/>
</dbReference>
<dbReference type="InterPro" id="IPR000601">
    <property type="entry name" value="PKD_dom"/>
</dbReference>
<dbReference type="CDD" id="cd06548">
    <property type="entry name" value="GH18_chitinase"/>
    <property type="match status" value="1"/>
</dbReference>
<dbReference type="PROSITE" id="PS51910">
    <property type="entry name" value="GH18_2"/>
    <property type="match status" value="1"/>
</dbReference>
<evidence type="ECO:0000256" key="6">
    <source>
        <dbReference type="SAM" id="MobiDB-lite"/>
    </source>
</evidence>
<dbReference type="InterPro" id="IPR035986">
    <property type="entry name" value="PKD_dom_sf"/>
</dbReference>
<organism evidence="9 10">
    <name type="scientific">Halobacterium salinarum</name>
    <name type="common">Halobacterium halobium</name>
    <dbReference type="NCBI Taxonomy" id="2242"/>
    <lineage>
        <taxon>Archaea</taxon>
        <taxon>Methanobacteriati</taxon>
        <taxon>Methanobacteriota</taxon>
        <taxon>Stenosarchaea group</taxon>
        <taxon>Halobacteria</taxon>
        <taxon>Halobacteriales</taxon>
        <taxon>Halobacteriaceae</taxon>
        <taxon>Halobacterium</taxon>
    </lineage>
</organism>
<keyword evidence="2 9" id="KW-0378">Hydrolase</keyword>
<dbReference type="SUPFAM" id="SSF51055">
    <property type="entry name" value="Carbohydrate binding domain"/>
    <property type="match status" value="1"/>
</dbReference>
<feature type="domain" description="PKD" evidence="7">
    <location>
        <begin position="89"/>
        <end position="167"/>
    </location>
</feature>